<dbReference type="InterPro" id="IPR001128">
    <property type="entry name" value="Cyt_P450"/>
</dbReference>
<keyword evidence="6 13" id="KW-0479">Metal-binding</keyword>
<dbReference type="AlphaFoldDB" id="A0AAV6FHU3"/>
<name>A0AAV6FHU3_9TELE</name>
<dbReference type="SUPFAM" id="SSF48264">
    <property type="entry name" value="Cytochrome P450"/>
    <property type="match status" value="1"/>
</dbReference>
<evidence type="ECO:0000256" key="4">
    <source>
        <dbReference type="ARBA" id="ARBA00010617"/>
    </source>
</evidence>
<dbReference type="PANTHER" id="PTHR24289:SF19">
    <property type="entry name" value="CYTOCHROME P450 FAMILY 17 POLYPEPTIDE 2"/>
    <property type="match status" value="1"/>
</dbReference>
<feature type="binding site" description="axial binding residue" evidence="13">
    <location>
        <position position="413"/>
    </location>
    <ligand>
        <name>heme</name>
        <dbReference type="ChEBI" id="CHEBI:30413"/>
    </ligand>
    <ligandPart>
        <name>Fe</name>
        <dbReference type="ChEBI" id="CHEBI:18248"/>
    </ligandPart>
</feature>
<comment type="cofactor">
    <cofactor evidence="1 13">
        <name>heme</name>
        <dbReference type="ChEBI" id="CHEBI:30413"/>
    </cofactor>
</comment>
<evidence type="ECO:0000256" key="8">
    <source>
        <dbReference type="ARBA" id="ARBA00022848"/>
    </source>
</evidence>
<evidence type="ECO:0000313" key="17">
    <source>
        <dbReference type="Proteomes" id="UP000823561"/>
    </source>
</evidence>
<evidence type="ECO:0000256" key="9">
    <source>
        <dbReference type="ARBA" id="ARBA00023002"/>
    </source>
</evidence>
<evidence type="ECO:0000256" key="15">
    <source>
        <dbReference type="SAM" id="SignalP"/>
    </source>
</evidence>
<dbReference type="PROSITE" id="PS00086">
    <property type="entry name" value="CYTOCHROME_P450"/>
    <property type="match status" value="1"/>
</dbReference>
<keyword evidence="10 13" id="KW-0408">Iron</keyword>
<evidence type="ECO:0008006" key="18">
    <source>
        <dbReference type="Google" id="ProtNLM"/>
    </source>
</evidence>
<dbReference type="GO" id="GO:0005506">
    <property type="term" value="F:iron ion binding"/>
    <property type="evidence" value="ECO:0007669"/>
    <property type="project" value="InterPro"/>
</dbReference>
<dbReference type="Proteomes" id="UP000823561">
    <property type="component" value="Chromosome 24"/>
</dbReference>
<dbReference type="EMBL" id="JADWDJ010000024">
    <property type="protein sequence ID" value="KAG5260645.1"/>
    <property type="molecule type" value="Genomic_DNA"/>
</dbReference>
<proteinExistence type="inferred from homology"/>
<keyword evidence="11 14" id="KW-0503">Monooxygenase</keyword>
<feature type="chain" id="PRO_5043607949" description="Steroid 17-alpha-hydroxylase/17,20 lyase" evidence="15">
    <location>
        <begin position="20"/>
        <end position="468"/>
    </location>
</feature>
<dbReference type="FunFam" id="1.10.630.10:FF:000238">
    <property type="entry name" value="Cytochrome P450 2A6"/>
    <property type="match status" value="1"/>
</dbReference>
<evidence type="ECO:0000256" key="14">
    <source>
        <dbReference type="RuleBase" id="RU000461"/>
    </source>
</evidence>
<dbReference type="GO" id="GO:0004508">
    <property type="term" value="F:steroid 17-alpha-monooxygenase activity"/>
    <property type="evidence" value="ECO:0007669"/>
    <property type="project" value="TreeGrafter"/>
</dbReference>
<keyword evidence="17" id="KW-1185">Reference proteome</keyword>
<dbReference type="Pfam" id="PF00067">
    <property type="entry name" value="p450"/>
    <property type="match status" value="2"/>
</dbReference>
<dbReference type="PRINTS" id="PR00463">
    <property type="entry name" value="EP450I"/>
</dbReference>
<evidence type="ECO:0000256" key="3">
    <source>
        <dbReference type="ARBA" id="ARBA00004406"/>
    </source>
</evidence>
<comment type="subcellular location">
    <subcellularLocation>
        <location evidence="3">Endoplasmic reticulum membrane</location>
        <topology evidence="3">Peripheral membrane protein</topology>
    </subcellularLocation>
    <subcellularLocation>
        <location evidence="2">Microsome membrane</location>
        <topology evidence="2">Peripheral membrane protein</topology>
    </subcellularLocation>
</comment>
<dbReference type="Gene3D" id="1.10.630.10">
    <property type="entry name" value="Cytochrome P450"/>
    <property type="match status" value="1"/>
</dbReference>
<dbReference type="InterPro" id="IPR036396">
    <property type="entry name" value="Cyt_P450_sf"/>
</dbReference>
<dbReference type="GO" id="GO:0020037">
    <property type="term" value="F:heme binding"/>
    <property type="evidence" value="ECO:0007669"/>
    <property type="project" value="InterPro"/>
</dbReference>
<evidence type="ECO:0000256" key="1">
    <source>
        <dbReference type="ARBA" id="ARBA00001971"/>
    </source>
</evidence>
<evidence type="ECO:0000256" key="7">
    <source>
        <dbReference type="ARBA" id="ARBA00022824"/>
    </source>
</evidence>
<dbReference type="PRINTS" id="PR00385">
    <property type="entry name" value="P450"/>
</dbReference>
<organism evidence="16 17">
    <name type="scientific">Alosa alosa</name>
    <name type="common">allis shad</name>
    <dbReference type="NCBI Taxonomy" id="278164"/>
    <lineage>
        <taxon>Eukaryota</taxon>
        <taxon>Metazoa</taxon>
        <taxon>Chordata</taxon>
        <taxon>Craniata</taxon>
        <taxon>Vertebrata</taxon>
        <taxon>Euteleostomi</taxon>
        <taxon>Actinopterygii</taxon>
        <taxon>Neopterygii</taxon>
        <taxon>Teleostei</taxon>
        <taxon>Clupei</taxon>
        <taxon>Clupeiformes</taxon>
        <taxon>Clupeoidei</taxon>
        <taxon>Clupeidae</taxon>
        <taxon>Alosa</taxon>
    </lineage>
</organism>
<dbReference type="GO" id="GO:0042448">
    <property type="term" value="P:progesterone metabolic process"/>
    <property type="evidence" value="ECO:0007669"/>
    <property type="project" value="TreeGrafter"/>
</dbReference>
<comment type="caution">
    <text evidence="16">The sequence shown here is derived from an EMBL/GenBank/DDBJ whole genome shotgun (WGS) entry which is preliminary data.</text>
</comment>
<protein>
    <recommendedName>
        <fullName evidence="18">Steroid 17-alpha-hydroxylase/17,20 lyase</fullName>
    </recommendedName>
</protein>
<dbReference type="InterPro" id="IPR002401">
    <property type="entry name" value="Cyt_P450_E_grp-I"/>
</dbReference>
<keyword evidence="15" id="KW-0732">Signal</keyword>
<evidence type="ECO:0000256" key="13">
    <source>
        <dbReference type="PIRSR" id="PIRSR602401-1"/>
    </source>
</evidence>
<evidence type="ECO:0000256" key="11">
    <source>
        <dbReference type="ARBA" id="ARBA00023033"/>
    </source>
</evidence>
<feature type="signal peptide" evidence="15">
    <location>
        <begin position="1"/>
        <end position="19"/>
    </location>
</feature>
<evidence type="ECO:0000256" key="2">
    <source>
        <dbReference type="ARBA" id="ARBA00004174"/>
    </source>
</evidence>
<dbReference type="GO" id="GO:0005789">
    <property type="term" value="C:endoplasmic reticulum membrane"/>
    <property type="evidence" value="ECO:0007669"/>
    <property type="project" value="UniProtKB-SubCell"/>
</dbReference>
<evidence type="ECO:0000256" key="12">
    <source>
        <dbReference type="ARBA" id="ARBA00023136"/>
    </source>
</evidence>
<dbReference type="PANTHER" id="PTHR24289">
    <property type="entry name" value="STEROID 17-ALPHA-HYDROXYLASE/17,20 LYASE"/>
    <property type="match status" value="1"/>
</dbReference>
<keyword evidence="12" id="KW-0472">Membrane</keyword>
<keyword evidence="5 13" id="KW-0349">Heme</keyword>
<comment type="similarity">
    <text evidence="4 14">Belongs to the cytochrome P450 family.</text>
</comment>
<evidence type="ECO:0000313" key="16">
    <source>
        <dbReference type="EMBL" id="KAG5260645.1"/>
    </source>
</evidence>
<reference evidence="16" key="1">
    <citation type="submission" date="2020-10" db="EMBL/GenBank/DDBJ databases">
        <title>Chromosome-scale genome assembly of the Allis shad, Alosa alosa.</title>
        <authorList>
            <person name="Margot Z."/>
            <person name="Christophe K."/>
            <person name="Cabau C."/>
            <person name="Louis A."/>
            <person name="Berthelot C."/>
            <person name="Parey E."/>
            <person name="Roest Crollius H."/>
            <person name="Montfort J."/>
            <person name="Robinson-Rechavi M."/>
            <person name="Bucao C."/>
            <person name="Bouchez O."/>
            <person name="Gislard M."/>
            <person name="Lluch J."/>
            <person name="Milhes M."/>
            <person name="Lampietro C."/>
            <person name="Lopez Roques C."/>
            <person name="Donnadieu C."/>
            <person name="Braasch I."/>
            <person name="Desvignes T."/>
            <person name="Postlethwait J."/>
            <person name="Bobe J."/>
            <person name="Guiguen Y."/>
        </authorList>
    </citation>
    <scope>NUCLEOTIDE SEQUENCE</scope>
    <source>
        <strain evidence="16">M-15738</strain>
        <tissue evidence="16">Blood</tissue>
    </source>
</reference>
<evidence type="ECO:0000256" key="6">
    <source>
        <dbReference type="ARBA" id="ARBA00022723"/>
    </source>
</evidence>
<dbReference type="InterPro" id="IPR017972">
    <property type="entry name" value="Cyt_P450_CS"/>
</dbReference>
<evidence type="ECO:0000256" key="5">
    <source>
        <dbReference type="ARBA" id="ARBA00022617"/>
    </source>
</evidence>
<gene>
    <name evidence="16" type="ORF">AALO_G00294860</name>
</gene>
<keyword evidence="8" id="KW-0492">Microsome</keyword>
<sequence length="468" mass="51654">MGLTLFLGGLIVLAALLKCLLELRRSPGRLPCLPRLPLLGSLLSLRSELPPHLLFTQLACTYGKLYALYLGPHLALVVNDYAHAREVLLGKGREFAGRPYMVTTELLTRGGKDIAFADYSPLWRGQRKLVHSAFSLFGEGSSKLQTIVLEAADCLVAELLSLGAQRDGNYSAGDPELREVMDYNDGIVQTIARGALVDIYPWLRIFPNKDLEKLKACVKVRDSLLTTKLEEHKESLTPGDPRDLLDALLEGRSSDGENGLSDDHVLMTAAEAFGAGVETTSTTILWAVAFLLHHPEVQERVQAELDECVGAERAPLLSDRTQMPVLDSVMCEVMRIRPVSPLLIPHVAMQDTSIGGHSVAKGTRVLVNMWAIHHDPQQWDQPESFRPERFLDNSGQRVNPPSFLPFGAGPRVCVGESLARMELFLFLSRVLQRCRFTAPHGGSLPDLQGRYGVVLQPPKYTLTIKART</sequence>
<accession>A0AAV6FHU3</accession>
<evidence type="ECO:0000256" key="10">
    <source>
        <dbReference type="ARBA" id="ARBA00023004"/>
    </source>
</evidence>
<keyword evidence="7" id="KW-0256">Endoplasmic reticulum</keyword>
<keyword evidence="9 14" id="KW-0560">Oxidoreductase</keyword>
<dbReference type="GO" id="GO:0042446">
    <property type="term" value="P:hormone biosynthetic process"/>
    <property type="evidence" value="ECO:0007669"/>
    <property type="project" value="TreeGrafter"/>
</dbReference>